<organism evidence="1">
    <name type="scientific">termite gut metagenome</name>
    <dbReference type="NCBI Taxonomy" id="433724"/>
    <lineage>
        <taxon>unclassified sequences</taxon>
        <taxon>metagenomes</taxon>
        <taxon>organismal metagenomes</taxon>
    </lineage>
</organism>
<dbReference type="AlphaFoldDB" id="A0A5J4P574"/>
<proteinExistence type="predicted"/>
<reference evidence="1" key="1">
    <citation type="submission" date="2019-03" db="EMBL/GenBank/DDBJ databases">
        <title>Single cell metagenomics reveals metabolic interactions within the superorganism composed of flagellate Streblomastix strix and complex community of Bacteroidetes bacteria on its surface.</title>
        <authorList>
            <person name="Treitli S.C."/>
            <person name="Kolisko M."/>
            <person name="Husnik F."/>
            <person name="Keeling P."/>
            <person name="Hampl V."/>
        </authorList>
    </citation>
    <scope>NUCLEOTIDE SEQUENCE</scope>
    <source>
        <strain evidence="1">STM</strain>
    </source>
</reference>
<accession>A0A5J4P574</accession>
<name>A0A5J4P574_9ZZZZ</name>
<gene>
    <name evidence="1" type="ORF">EZS27_043910</name>
</gene>
<evidence type="ECO:0000313" key="1">
    <source>
        <dbReference type="EMBL" id="KAA6304442.1"/>
    </source>
</evidence>
<dbReference type="EMBL" id="SNRY01011508">
    <property type="protein sequence ID" value="KAA6304442.1"/>
    <property type="molecule type" value="Genomic_DNA"/>
</dbReference>
<protein>
    <submittedName>
        <fullName evidence="1">Uncharacterized protein</fullName>
    </submittedName>
</protein>
<comment type="caution">
    <text evidence="1">The sequence shown here is derived from an EMBL/GenBank/DDBJ whole genome shotgun (WGS) entry which is preliminary data.</text>
</comment>
<sequence length="76" mass="8770">MALPIYKGFHISPLNKDGYEKLLKTTYKRVHLDKIEVREVYFQYPCLAGTVDPFTEIKDITITIKNQGNGIKININ</sequence>